<dbReference type="Proteomes" id="UP000680670">
    <property type="component" value="Unassembled WGS sequence"/>
</dbReference>
<evidence type="ECO:0000313" key="1">
    <source>
        <dbReference type="EMBL" id="GIN97467.1"/>
    </source>
</evidence>
<dbReference type="EMBL" id="BORJ01000009">
    <property type="protein sequence ID" value="GIN97467.1"/>
    <property type="molecule type" value="Genomic_DNA"/>
</dbReference>
<organism evidence="1 2">
    <name type="scientific">Siminovitchia terrae</name>
    <name type="common">Bacillus terrae</name>
    <dbReference type="NCBI Taxonomy" id="1914933"/>
    <lineage>
        <taxon>Bacteria</taxon>
        <taxon>Bacillati</taxon>
        <taxon>Bacillota</taxon>
        <taxon>Bacilli</taxon>
        <taxon>Bacillales</taxon>
        <taxon>Bacillaceae</taxon>
        <taxon>Siminovitchia</taxon>
    </lineage>
</organism>
<accession>A0ABQ4L0I1</accession>
<comment type="caution">
    <text evidence="1">The sequence shown here is derived from an EMBL/GenBank/DDBJ whole genome shotgun (WGS) entry which is preliminary data.</text>
</comment>
<keyword evidence="2" id="KW-1185">Reference proteome</keyword>
<sequence length="57" mass="7167">MWFEEEFKDERLRRRVRWINECREVRHERKFECRCRGIHIYIHVKSRPGADVVPPKS</sequence>
<proteinExistence type="predicted"/>
<reference evidence="1 2" key="1">
    <citation type="submission" date="2021-03" db="EMBL/GenBank/DDBJ databases">
        <title>Antimicrobial resistance genes in bacteria isolated from Japanese honey, and their potential for conferring macrolide and lincosamide resistance in the American foulbrood pathogen Paenibacillus larvae.</title>
        <authorList>
            <person name="Okamoto M."/>
            <person name="Kumagai M."/>
            <person name="Kanamori H."/>
            <person name="Takamatsu D."/>
        </authorList>
    </citation>
    <scope>NUCLEOTIDE SEQUENCE [LARGE SCALE GENOMIC DNA]</scope>
    <source>
        <strain evidence="1 2">J6TS1</strain>
    </source>
</reference>
<evidence type="ECO:0000313" key="2">
    <source>
        <dbReference type="Proteomes" id="UP000680670"/>
    </source>
</evidence>
<gene>
    <name evidence="1" type="ORF">J6TS1_33370</name>
</gene>
<name>A0ABQ4L0I1_SIMTE</name>
<protein>
    <submittedName>
        <fullName evidence="1">Uncharacterized protein</fullName>
    </submittedName>
</protein>